<protein>
    <submittedName>
        <fullName evidence="4">VanW family protein</fullName>
    </submittedName>
</protein>
<reference evidence="4 5" key="1">
    <citation type="submission" date="2020-06" db="EMBL/GenBank/DDBJ databases">
        <title>Nonomuraea sp. SMC257, a novel actinomycete isolated from soil.</title>
        <authorList>
            <person name="Chanama M."/>
        </authorList>
    </citation>
    <scope>NUCLEOTIDE SEQUENCE [LARGE SCALE GENOMIC DNA]</scope>
    <source>
        <strain evidence="4 5">SMC257</strain>
    </source>
</reference>
<dbReference type="EMBL" id="JABWGN010000010">
    <property type="protein sequence ID" value="NUW34949.1"/>
    <property type="molecule type" value="Genomic_DNA"/>
</dbReference>
<dbReference type="Proteomes" id="UP000586042">
    <property type="component" value="Unassembled WGS sequence"/>
</dbReference>
<name>A0A7Y6IB13_9ACTN</name>
<feature type="compositionally biased region" description="Low complexity" evidence="1">
    <location>
        <begin position="68"/>
        <end position="77"/>
    </location>
</feature>
<keyword evidence="2" id="KW-1133">Transmembrane helix</keyword>
<evidence type="ECO:0000259" key="3">
    <source>
        <dbReference type="Pfam" id="PF12229"/>
    </source>
</evidence>
<dbReference type="AlphaFoldDB" id="A0A7Y6IB13"/>
<feature type="domain" description="YoaR-like putative peptidoglycan binding" evidence="3">
    <location>
        <begin position="222"/>
        <end position="310"/>
    </location>
</feature>
<dbReference type="PANTHER" id="PTHR35788:SF1">
    <property type="entry name" value="EXPORTED PROTEIN"/>
    <property type="match status" value="1"/>
</dbReference>
<feature type="domain" description="YoaR-like putative peptidoglycan binding" evidence="3">
    <location>
        <begin position="332"/>
        <end position="445"/>
    </location>
</feature>
<dbReference type="InterPro" id="IPR007391">
    <property type="entry name" value="Vancomycin_resist_VanW"/>
</dbReference>
<keyword evidence="2" id="KW-0812">Transmembrane</keyword>
<feature type="compositionally biased region" description="Polar residues" evidence="1">
    <location>
        <begin position="12"/>
        <end position="26"/>
    </location>
</feature>
<dbReference type="Pfam" id="PF04294">
    <property type="entry name" value="VanW"/>
    <property type="match status" value="1"/>
</dbReference>
<accession>A0A7Y6IB13</accession>
<evidence type="ECO:0000313" key="4">
    <source>
        <dbReference type="EMBL" id="NUW34949.1"/>
    </source>
</evidence>
<sequence>MRNAGPIDSPTDPFSSVPLPSSGTTSRRPRIEGLPPGVSPDIFGPPAQQPRPAPPPGQDGPANGSRNDGPPDGAADGPGPGKSALPPMAAPVQPWPVSRSRAETSRAGTFGLPEQPSPSPVFLDPEPSRRGRLLPAVLLVVVVLAVLAYLVPAVLMSGSVLRGTRVGGVDIGGLTVTQAADKLRDELAVKLNKPVTVDIGGQKEIIQAEDAGLELDVVGTIGQARSGFPGPMEVWRGLTGPTDLEPKVTIDLSQLTRTVEGLAESHDKVPREGKVAFQGLRPVVTEPRDGVLLDRDDAVRAIDAAFRGGRDSVILTLRPAKPESTSATVAKAKALAERAVAAPITLALGGKQTQVPPATIAANLTFTAGEDGEDGELVPHFDAEKALATVEGGLIDEAQAPRDATYDIVNGKPVLVPARTGRGVDPERLAADVAEVVAGQGSRVIPVKLATVKPAVATSAVSGLGIKENVGEFTTTFECCQPRATNIQRMAADLDGVVVRPGRTFSLNDATGERTREGGYVEAGQIVGGRLVTIVGGGVSQFATTLYNAAYFAGFEEVERTPMDYYAVRYPAGRDAGLLYPDRDLKWRNDSDYGVLVKTATTGTSVTVTLWSTRRYDKVQAVESEKRDFTAFRTQTSSDPGCVPAGGVQGFTIDVTRVFVNDGKEVKRDRKQTTKYRPQAQVVCAAE</sequence>
<dbReference type="Pfam" id="PF12229">
    <property type="entry name" value="PG_binding_4"/>
    <property type="match status" value="2"/>
</dbReference>
<feature type="compositionally biased region" description="Pro residues" evidence="1">
    <location>
        <begin position="47"/>
        <end position="58"/>
    </location>
</feature>
<organism evidence="4 5">
    <name type="scientific">Nonomuraea montanisoli</name>
    <dbReference type="NCBI Taxonomy" id="2741721"/>
    <lineage>
        <taxon>Bacteria</taxon>
        <taxon>Bacillati</taxon>
        <taxon>Actinomycetota</taxon>
        <taxon>Actinomycetes</taxon>
        <taxon>Streptosporangiales</taxon>
        <taxon>Streptosporangiaceae</taxon>
        <taxon>Nonomuraea</taxon>
    </lineage>
</organism>
<comment type="caution">
    <text evidence="4">The sequence shown here is derived from an EMBL/GenBank/DDBJ whole genome shotgun (WGS) entry which is preliminary data.</text>
</comment>
<dbReference type="RefSeq" id="WP_175592391.1">
    <property type="nucleotide sequence ID" value="NZ_JABWGN010000010.1"/>
</dbReference>
<gene>
    <name evidence="4" type="ORF">HTZ77_26475</name>
</gene>
<feature type="region of interest" description="Disordered" evidence="1">
    <location>
        <begin position="1"/>
        <end position="121"/>
    </location>
</feature>
<keyword evidence="2" id="KW-0472">Membrane</keyword>
<feature type="transmembrane region" description="Helical" evidence="2">
    <location>
        <begin position="133"/>
        <end position="155"/>
    </location>
</feature>
<evidence type="ECO:0000256" key="1">
    <source>
        <dbReference type="SAM" id="MobiDB-lite"/>
    </source>
</evidence>
<keyword evidence="5" id="KW-1185">Reference proteome</keyword>
<dbReference type="InterPro" id="IPR052913">
    <property type="entry name" value="Glycopeptide_resist_protein"/>
</dbReference>
<dbReference type="InterPro" id="IPR022029">
    <property type="entry name" value="YoaR-like_PG-bd"/>
</dbReference>
<evidence type="ECO:0000256" key="2">
    <source>
        <dbReference type="SAM" id="Phobius"/>
    </source>
</evidence>
<evidence type="ECO:0000313" key="5">
    <source>
        <dbReference type="Proteomes" id="UP000586042"/>
    </source>
</evidence>
<proteinExistence type="predicted"/>
<dbReference type="PANTHER" id="PTHR35788">
    <property type="entry name" value="EXPORTED PROTEIN-RELATED"/>
    <property type="match status" value="1"/>
</dbReference>